<sequence length="459" mass="53159">MSKNAEVKCPNCKEVFKVDDSVYTDIVKQVRDQQFQEEVNNRLEVAQREKQAAIQLKAAELKNEFQGQLAQKQREIEELTHKSKAQLVDEVSKKEKFIQDLQSKIQNSETQKSLELSNAVKDAAEALSKKEAEIKALEAKIENTNIQKTLELSTAVREVEKERDQLKNDLKSKDTEKELLEKSLVEQFKNKLEHKDEALKLKEEEIERLKDYKQKLSTKMIGETLEQHCETEFNKLRATAFQNAYFEKDNDASGGTKGDYIYKEQDVNGNEVISIMFEMKNENDQTATKKKNEDFFAKLDKDRKAKGCEYAVLVSLLEADNEFYNTGIVDVSYKYDKMYVVRPQFFIPIISLLRNAGMKSLQYKAELTLMRNQNVDITNFEEKINDFKTGFARNYDLASRQFGEAIKEIDKTMNHLQKTKDNLLSSVNNLRLANNKAEDLTIKKLTRGNPTMKQKFEDL</sequence>
<evidence type="ECO:0000313" key="3">
    <source>
        <dbReference type="Proteomes" id="UP000611215"/>
    </source>
</evidence>
<reference evidence="2 3" key="1">
    <citation type="submission" date="2020-11" db="EMBL/GenBank/DDBJ databases">
        <title>Winogradskyella marina sp. nov., isolated from marine sediment.</title>
        <authorList>
            <person name="Bo J."/>
            <person name="Wang S."/>
            <person name="Song X."/>
            <person name="Du Z."/>
        </authorList>
    </citation>
    <scope>NUCLEOTIDE SEQUENCE [LARGE SCALE GENOMIC DNA]</scope>
    <source>
        <strain evidence="2 3">F6397</strain>
    </source>
</reference>
<dbReference type="RefSeq" id="WP_195870390.1">
    <property type="nucleotide sequence ID" value="NZ_JADOET010000002.1"/>
</dbReference>
<dbReference type="EMBL" id="JADOET010000002">
    <property type="protein sequence ID" value="MBF8149117.1"/>
    <property type="molecule type" value="Genomic_DNA"/>
</dbReference>
<evidence type="ECO:0000313" key="2">
    <source>
        <dbReference type="EMBL" id="MBF8149117.1"/>
    </source>
</evidence>
<gene>
    <name evidence="2" type="ORF">ITJ86_04370</name>
</gene>
<evidence type="ECO:0000256" key="1">
    <source>
        <dbReference type="SAM" id="Coils"/>
    </source>
</evidence>
<feature type="coiled-coil region" evidence="1">
    <location>
        <begin position="36"/>
        <end position="82"/>
    </location>
</feature>
<dbReference type="PIRSF" id="PIRSF005850">
    <property type="entry name" value="UCP005850"/>
    <property type="match status" value="1"/>
</dbReference>
<proteinExistence type="predicted"/>
<dbReference type="Pfam" id="PF09903">
    <property type="entry name" value="DUF2130"/>
    <property type="match status" value="1"/>
</dbReference>
<comment type="caution">
    <text evidence="2">The sequence shown here is derived from an EMBL/GenBank/DDBJ whole genome shotgun (WGS) entry which is preliminary data.</text>
</comment>
<dbReference type="InterPro" id="IPR019219">
    <property type="entry name" value="DUF2130"/>
</dbReference>
<accession>A0ABS0EFB5</accession>
<organism evidence="2 3">
    <name type="scientific">Winogradskyella marina</name>
    <dbReference type="NCBI Taxonomy" id="2785530"/>
    <lineage>
        <taxon>Bacteria</taxon>
        <taxon>Pseudomonadati</taxon>
        <taxon>Bacteroidota</taxon>
        <taxon>Flavobacteriia</taxon>
        <taxon>Flavobacteriales</taxon>
        <taxon>Flavobacteriaceae</taxon>
        <taxon>Winogradskyella</taxon>
    </lineage>
</organism>
<keyword evidence="3" id="KW-1185">Reference proteome</keyword>
<dbReference type="Proteomes" id="UP000611215">
    <property type="component" value="Unassembled WGS sequence"/>
</dbReference>
<feature type="coiled-coil region" evidence="1">
    <location>
        <begin position="120"/>
        <end position="219"/>
    </location>
</feature>
<name>A0ABS0EFB5_9FLAO</name>
<keyword evidence="1" id="KW-0175">Coiled coil</keyword>
<protein>
    <submittedName>
        <fullName evidence="2">DUF2130 domain-containing protein</fullName>
    </submittedName>
</protein>